<dbReference type="OrthoDB" id="6402664at2"/>
<keyword evidence="1" id="KW-1133">Transmembrane helix</keyword>
<feature type="transmembrane region" description="Helical" evidence="1">
    <location>
        <begin position="53"/>
        <end position="76"/>
    </location>
</feature>
<dbReference type="PANTHER" id="PTHR37309">
    <property type="entry name" value="SLR0284 PROTEIN"/>
    <property type="match status" value="1"/>
</dbReference>
<evidence type="ECO:0000313" key="3">
    <source>
        <dbReference type="Proteomes" id="UP000230000"/>
    </source>
</evidence>
<evidence type="ECO:0000256" key="1">
    <source>
        <dbReference type="SAM" id="Phobius"/>
    </source>
</evidence>
<dbReference type="Proteomes" id="UP000230000">
    <property type="component" value="Unassembled WGS sequence"/>
</dbReference>
<comment type="caution">
    <text evidence="2">The sequence shown here is derived from an EMBL/GenBank/DDBJ whole genome shotgun (WGS) entry which is preliminary data.</text>
</comment>
<dbReference type="Pfam" id="PF04020">
    <property type="entry name" value="Phage_holin_4_2"/>
    <property type="match status" value="1"/>
</dbReference>
<accession>A0A2M9CRK9</accession>
<dbReference type="EMBL" id="PGFG01000001">
    <property type="protein sequence ID" value="PJJ74576.1"/>
    <property type="molecule type" value="Genomic_DNA"/>
</dbReference>
<dbReference type="RefSeq" id="WP_100315249.1">
    <property type="nucleotide sequence ID" value="NZ_PGFG01000001.1"/>
</dbReference>
<proteinExistence type="predicted"/>
<gene>
    <name evidence="2" type="ORF">BXY57_0135</name>
</gene>
<organism evidence="2 3">
    <name type="scientific">Thermoflavifilum aggregans</name>
    <dbReference type="NCBI Taxonomy" id="454188"/>
    <lineage>
        <taxon>Bacteria</taxon>
        <taxon>Pseudomonadati</taxon>
        <taxon>Bacteroidota</taxon>
        <taxon>Chitinophagia</taxon>
        <taxon>Chitinophagales</taxon>
        <taxon>Chitinophagaceae</taxon>
        <taxon>Thermoflavifilum</taxon>
    </lineage>
</organism>
<evidence type="ECO:0000313" key="2">
    <source>
        <dbReference type="EMBL" id="PJJ74576.1"/>
    </source>
</evidence>
<feature type="transmembrane region" description="Helical" evidence="1">
    <location>
        <begin position="7"/>
        <end position="23"/>
    </location>
</feature>
<sequence length="117" mass="12998">MRFIARILVSGLAVLITSYLLPGVHIHDFITALLVAVVLAILNTFIKPLLIILTLPITVFTLGLFLLVINAFLILLASRLVSGFQVDGFWWALLFSIILSLISSFFESQRRRAEGEA</sequence>
<feature type="transmembrane region" description="Helical" evidence="1">
    <location>
        <begin position="88"/>
        <end position="106"/>
    </location>
</feature>
<name>A0A2M9CRK9_9BACT</name>
<dbReference type="InterPro" id="IPR007165">
    <property type="entry name" value="Phage_holin_4_2"/>
</dbReference>
<reference evidence="2 3" key="1">
    <citation type="submission" date="2017-11" db="EMBL/GenBank/DDBJ databases">
        <title>Genomic Encyclopedia of Archaeal and Bacterial Type Strains, Phase II (KMG-II): From Individual Species to Whole Genera.</title>
        <authorList>
            <person name="Goeker M."/>
        </authorList>
    </citation>
    <scope>NUCLEOTIDE SEQUENCE [LARGE SCALE GENOMIC DNA]</scope>
    <source>
        <strain evidence="2 3">DSM 27268</strain>
    </source>
</reference>
<dbReference type="PANTHER" id="PTHR37309:SF1">
    <property type="entry name" value="SLR0284 PROTEIN"/>
    <property type="match status" value="1"/>
</dbReference>
<keyword evidence="1" id="KW-0812">Transmembrane</keyword>
<keyword evidence="3" id="KW-1185">Reference proteome</keyword>
<feature type="transmembrane region" description="Helical" evidence="1">
    <location>
        <begin position="29"/>
        <end position="46"/>
    </location>
</feature>
<protein>
    <submittedName>
        <fullName evidence="2">Putative membrane protein</fullName>
    </submittedName>
</protein>
<dbReference type="AlphaFoldDB" id="A0A2M9CRK9"/>
<keyword evidence="1" id="KW-0472">Membrane</keyword>